<dbReference type="SUPFAM" id="SSF48008">
    <property type="entry name" value="GntR ligand-binding domain-like"/>
    <property type="match status" value="1"/>
</dbReference>
<dbReference type="Pfam" id="PF00392">
    <property type="entry name" value="GntR"/>
    <property type="match status" value="1"/>
</dbReference>
<proteinExistence type="predicted"/>
<keyword evidence="2" id="KW-0238">DNA-binding</keyword>
<dbReference type="AlphaFoldDB" id="A0A9X7UUY5"/>
<evidence type="ECO:0000259" key="4">
    <source>
        <dbReference type="PROSITE" id="PS50949"/>
    </source>
</evidence>
<dbReference type="KEGG" id="vcw:GJQ55_06545"/>
<dbReference type="Gene3D" id="1.20.120.530">
    <property type="entry name" value="GntR ligand-binding domain-like"/>
    <property type="match status" value="1"/>
</dbReference>
<reference evidence="5 6" key="1">
    <citation type="submission" date="2019-11" db="EMBL/GenBank/DDBJ databases">
        <title>Venatorbacter sp. nov. a predator of Campylobacter and other Gram-negative bacteria.</title>
        <authorList>
            <person name="Saeedi A."/>
            <person name="Cummings N.J."/>
            <person name="Connerton I.F."/>
            <person name="Connerton P.L."/>
        </authorList>
    </citation>
    <scope>NUCLEOTIDE SEQUENCE [LARGE SCALE GENOMIC DNA]</scope>
    <source>
        <strain evidence="5">XL5</strain>
    </source>
</reference>
<dbReference type="SMART" id="SM00345">
    <property type="entry name" value="HTH_GNTR"/>
    <property type="match status" value="1"/>
</dbReference>
<sequence length="222" mass="25134">MSEPQTLADKVFSELTTAIVRGELRPGSKLSEQTLVERYGGSRAPMREAIQKLEARNLVVRVPHAGARVVSLSLSELRDIYEVRLELESMACRLAAQRMSDAEIAELYGLLAEHEASIAAEQGQSYYQKAGDLDFHYRIIKGSQNSRLHQMLCGELYHLVRMYRYQTSTSAKRPLQALLEHQRIVEAIAARDAELAELLMRRHIQASLTNLETRLAEEEGRL</sequence>
<feature type="domain" description="HTH gntR-type" evidence="4">
    <location>
        <begin position="5"/>
        <end position="72"/>
    </location>
</feature>
<dbReference type="PANTHER" id="PTHR43537">
    <property type="entry name" value="TRANSCRIPTIONAL REGULATOR, GNTR FAMILY"/>
    <property type="match status" value="1"/>
</dbReference>
<dbReference type="InterPro" id="IPR008920">
    <property type="entry name" value="TF_FadR/GntR_C"/>
</dbReference>
<keyword evidence="3" id="KW-0804">Transcription</keyword>
<keyword evidence="6" id="KW-1185">Reference proteome</keyword>
<dbReference type="GO" id="GO:0003700">
    <property type="term" value="F:DNA-binding transcription factor activity"/>
    <property type="evidence" value="ECO:0007669"/>
    <property type="project" value="InterPro"/>
</dbReference>
<dbReference type="InterPro" id="IPR036390">
    <property type="entry name" value="WH_DNA-bd_sf"/>
</dbReference>
<accession>A0A9X7UUY5</accession>
<dbReference type="InterPro" id="IPR000524">
    <property type="entry name" value="Tscrpt_reg_HTH_GntR"/>
</dbReference>
<gene>
    <name evidence="5" type="ORF">GJQ55_06545</name>
</gene>
<dbReference type="SMART" id="SM00895">
    <property type="entry name" value="FCD"/>
    <property type="match status" value="1"/>
</dbReference>
<evidence type="ECO:0000256" key="3">
    <source>
        <dbReference type="ARBA" id="ARBA00023163"/>
    </source>
</evidence>
<dbReference type="Pfam" id="PF07729">
    <property type="entry name" value="FCD"/>
    <property type="match status" value="1"/>
</dbReference>
<protein>
    <submittedName>
        <fullName evidence="5">FCD domain-containing protein</fullName>
    </submittedName>
</protein>
<evidence type="ECO:0000256" key="1">
    <source>
        <dbReference type="ARBA" id="ARBA00023015"/>
    </source>
</evidence>
<organism evidence="5 6">
    <name type="scientific">Venatoribacter cucullus</name>
    <dbReference type="NCBI Taxonomy" id="2661630"/>
    <lineage>
        <taxon>Bacteria</taxon>
        <taxon>Pseudomonadati</taxon>
        <taxon>Pseudomonadota</taxon>
        <taxon>Gammaproteobacteria</taxon>
        <taxon>Oceanospirillales</taxon>
        <taxon>Oceanospirillaceae</taxon>
        <taxon>Venatoribacter</taxon>
    </lineage>
</organism>
<dbReference type="PANTHER" id="PTHR43537:SF49">
    <property type="entry name" value="TRANSCRIPTIONAL REGULATORY PROTEIN"/>
    <property type="match status" value="1"/>
</dbReference>
<evidence type="ECO:0000256" key="2">
    <source>
        <dbReference type="ARBA" id="ARBA00023125"/>
    </source>
</evidence>
<dbReference type="InterPro" id="IPR036388">
    <property type="entry name" value="WH-like_DNA-bd_sf"/>
</dbReference>
<dbReference type="InterPro" id="IPR011711">
    <property type="entry name" value="GntR_C"/>
</dbReference>
<dbReference type="GO" id="GO:0003677">
    <property type="term" value="F:DNA binding"/>
    <property type="evidence" value="ECO:0007669"/>
    <property type="project" value="UniProtKB-KW"/>
</dbReference>
<dbReference type="EMBL" id="CP046056">
    <property type="protein sequence ID" value="QQD24152.1"/>
    <property type="molecule type" value="Genomic_DNA"/>
</dbReference>
<dbReference type="Proteomes" id="UP000596074">
    <property type="component" value="Chromosome"/>
</dbReference>
<dbReference type="PROSITE" id="PS50949">
    <property type="entry name" value="HTH_GNTR"/>
    <property type="match status" value="1"/>
</dbReference>
<name>A0A9X7UUY5_9GAMM</name>
<evidence type="ECO:0000313" key="6">
    <source>
        <dbReference type="Proteomes" id="UP000596074"/>
    </source>
</evidence>
<evidence type="ECO:0000313" key="5">
    <source>
        <dbReference type="EMBL" id="QQD24152.1"/>
    </source>
</evidence>
<dbReference type="CDD" id="cd07377">
    <property type="entry name" value="WHTH_GntR"/>
    <property type="match status" value="1"/>
</dbReference>
<keyword evidence="1" id="KW-0805">Transcription regulation</keyword>
<dbReference type="RefSeq" id="WP_228346710.1">
    <property type="nucleotide sequence ID" value="NZ_CP046056.1"/>
</dbReference>
<dbReference type="Gene3D" id="1.10.10.10">
    <property type="entry name" value="Winged helix-like DNA-binding domain superfamily/Winged helix DNA-binding domain"/>
    <property type="match status" value="1"/>
</dbReference>
<dbReference type="SUPFAM" id="SSF46785">
    <property type="entry name" value="Winged helix' DNA-binding domain"/>
    <property type="match status" value="1"/>
</dbReference>